<evidence type="ECO:0000313" key="4">
    <source>
        <dbReference type="Proteomes" id="UP000001940"/>
    </source>
</evidence>
<dbReference type="UCSC" id="K10B3.5">
    <property type="organism name" value="c. elegans"/>
</dbReference>
<evidence type="ECO:0000259" key="2">
    <source>
        <dbReference type="PROSITE" id="PS00028"/>
    </source>
</evidence>
<evidence type="ECO:0000313" key="3">
    <source>
        <dbReference type="EMBL" id="CCD64598.2"/>
    </source>
</evidence>
<dbReference type="AlphaFoldDB" id="Q21406"/>
<feature type="compositionally biased region" description="Polar residues" evidence="1">
    <location>
        <begin position="195"/>
        <end position="209"/>
    </location>
</feature>
<dbReference type="SMART" id="SM00355">
    <property type="entry name" value="ZnF_C2H2"/>
    <property type="match status" value="2"/>
</dbReference>
<reference evidence="3 4" key="1">
    <citation type="journal article" date="1998" name="Science">
        <title>Genome sequence of the nematode C. elegans: a platform for investigating biology.</title>
        <authorList>
            <consortium name="The C. elegans sequencing consortium"/>
            <person name="Sulson J.E."/>
            <person name="Waterston R."/>
        </authorList>
    </citation>
    <scope>NUCLEOTIDE SEQUENCE [LARGE SCALE GENOMIC DNA]</scope>
    <source>
        <strain evidence="3 4">Bristol N2</strain>
    </source>
</reference>
<dbReference type="PROSITE" id="PS00028">
    <property type="entry name" value="ZINC_FINGER_C2H2_1"/>
    <property type="match status" value="2"/>
</dbReference>
<dbReference type="PIR" id="T16608">
    <property type="entry name" value="T16608"/>
</dbReference>
<name>Q21406_CAEEL</name>
<dbReference type="Gene3D" id="3.30.160.60">
    <property type="entry name" value="Classic Zinc Finger"/>
    <property type="match status" value="1"/>
</dbReference>
<dbReference type="HOGENOM" id="CLU_411167_0_0_1"/>
<dbReference type="InParanoid" id="Q21406"/>
<gene>
    <name evidence="3" type="ORF">CELE_K10B3.5</name>
    <name evidence="3 5" type="ORF">K10B3.5</name>
</gene>
<dbReference type="FunCoup" id="Q21406">
    <property type="interactions" value="1994"/>
</dbReference>
<dbReference type="Bgee" id="WBGene00019611">
    <property type="expression patterns" value="Expressed in germ line (C elegans) and 4 other cell types or tissues"/>
</dbReference>
<protein>
    <submittedName>
        <fullName evidence="3">C2H2-type domain-containing protein</fullName>
    </submittedName>
</protein>
<feature type="region of interest" description="Disordered" evidence="1">
    <location>
        <begin position="194"/>
        <end position="213"/>
    </location>
</feature>
<accession>Q21406</accession>
<dbReference type="eggNOG" id="ENOG502R92Z">
    <property type="taxonomic scope" value="Eukaryota"/>
</dbReference>
<dbReference type="PaxDb" id="6239-K10B3.5"/>
<sequence>MSSNELLGSELRFEEDPFISGAITPQQNDKLFNGIYGDSSLFEHDLFFGEDGQMRKEDDEYGYTIKDDSFSYPFGMQEMTDMNGYDVYGNFDFSDEVVTAGEQTEPCINQPIPTTTENELHHTPNFNTTGPITIDANNAGTSMNHETTYAAPKVYSNPPVAESNKHHPYKSVKPVQKKAKALFPVKISKVLPQHGKTTSNRTTLGSMSSPYALAPSYQRSKPITQQQCAQSTFENENHPLLTAKKHTMQSFNIDSNGAGEDTTQKLDEPSALPINRAPTVRLKMSSIVPRDVASNHIKCTMCQGSFTTQLALEFHEVERHPQAFVFKCTICADIFATIGLINKHLVTEHRKETVPLLDNAIFGNGALSDYGKKSSQRRISGMIWSFVSSHLAQSGKLTGTTKDNETIKKEAKVLFNPLANRAVGSRQSGVTNASASKVCVDESASINDLLKQAYIYGPSVHRLPINSVPMYKVIRCYEPDFFSEEMQNRYLARNPPVAPDAAVFRPKMPHIVLQSPSKKQFTPATFNNRVSYILKPGTKAGTTVRLISSTKTQPRPVNSGIAYQSSDVQPQLMNSEAGIVRYLN</sequence>
<feature type="domain" description="C2H2-type" evidence="2">
    <location>
        <begin position="328"/>
        <end position="349"/>
    </location>
</feature>
<organism evidence="3 4">
    <name type="scientific">Caenorhabditis elegans</name>
    <dbReference type="NCBI Taxonomy" id="6239"/>
    <lineage>
        <taxon>Eukaryota</taxon>
        <taxon>Metazoa</taxon>
        <taxon>Ecdysozoa</taxon>
        <taxon>Nematoda</taxon>
        <taxon>Chromadorea</taxon>
        <taxon>Rhabditida</taxon>
        <taxon>Rhabditina</taxon>
        <taxon>Rhabditomorpha</taxon>
        <taxon>Rhabditoidea</taxon>
        <taxon>Rhabditidae</taxon>
        <taxon>Peloderinae</taxon>
        <taxon>Caenorhabditis</taxon>
    </lineage>
</organism>
<evidence type="ECO:0000256" key="1">
    <source>
        <dbReference type="SAM" id="MobiDB-lite"/>
    </source>
</evidence>
<dbReference type="Proteomes" id="UP000001940">
    <property type="component" value="Chromosome X"/>
</dbReference>
<dbReference type="InterPro" id="IPR013087">
    <property type="entry name" value="Znf_C2H2_type"/>
</dbReference>
<dbReference type="EMBL" id="BX284606">
    <property type="protein sequence ID" value="CCD64598.2"/>
    <property type="molecule type" value="Genomic_DNA"/>
</dbReference>
<dbReference type="OrthoDB" id="6077919at2759"/>
<feature type="domain" description="C2H2-type" evidence="2">
    <location>
        <begin position="299"/>
        <end position="320"/>
    </location>
</feature>
<proteinExistence type="predicted"/>
<dbReference type="WormBase" id="K10B3.5">
    <property type="protein sequence ID" value="CE53537"/>
    <property type="gene ID" value="WBGene00019611"/>
</dbReference>
<evidence type="ECO:0000313" key="5">
    <source>
        <dbReference type="WormBase" id="K10B3.5"/>
    </source>
</evidence>
<keyword evidence="4" id="KW-1185">Reference proteome</keyword>
<dbReference type="STRING" id="6239.K10B3.5.1"/>
<dbReference type="AGR" id="WB:WBGene00019611"/>